<evidence type="ECO:0000259" key="1">
    <source>
        <dbReference type="SMART" id="SM00382"/>
    </source>
</evidence>
<dbReference type="InterPro" id="IPR027417">
    <property type="entry name" value="P-loop_NTPase"/>
</dbReference>
<dbReference type="Gene3D" id="3.40.50.300">
    <property type="entry name" value="P-loop containing nucleotide triphosphate hydrolases"/>
    <property type="match status" value="1"/>
</dbReference>
<dbReference type="Pfam" id="PF13476">
    <property type="entry name" value="AAA_23"/>
    <property type="match status" value="1"/>
</dbReference>
<dbReference type="InterPro" id="IPR051396">
    <property type="entry name" value="Bact_Antivir_Def_Nuclease"/>
</dbReference>
<dbReference type="Proteomes" id="UP000679848">
    <property type="component" value="Chromosome"/>
</dbReference>
<dbReference type="InterPro" id="IPR003959">
    <property type="entry name" value="ATPase_AAA_core"/>
</dbReference>
<dbReference type="InterPro" id="IPR003593">
    <property type="entry name" value="AAA+_ATPase"/>
</dbReference>
<dbReference type="AlphaFoldDB" id="A0A810QDA4"/>
<evidence type="ECO:0000313" key="3">
    <source>
        <dbReference type="Proteomes" id="UP000679848"/>
    </source>
</evidence>
<dbReference type="RefSeq" id="WP_213543052.1">
    <property type="nucleotide sequence ID" value="NZ_AP023420.1"/>
</dbReference>
<dbReference type="PANTHER" id="PTHR43581">
    <property type="entry name" value="ATP/GTP PHOSPHATASE"/>
    <property type="match status" value="1"/>
</dbReference>
<dbReference type="EMBL" id="AP023420">
    <property type="protein sequence ID" value="BCK84237.1"/>
    <property type="molecule type" value="Genomic_DNA"/>
</dbReference>
<sequence length="526" mass="59761">MPYRYSQLDKDNTEWFKNDLKPCTLCGIHLRAGKMRGIYPVHIEFEYPITAIAGRNGSGKSTILALACCAYHNRTGGYVPLDRNKPYYTFKDFFVSTDDEEKLEGIEIKYVFLGDWKSPKTGMRYTRGSQIRKKRRGGKWNDYSRRLSRNVVFLGIQRIVPPSERKTECSYYRKFRSTAIDENTKRHILEVAGRVMGKQYTSLDLRTVDRRRLFVVDRQAHHYSGFNMGAGENAIFTILIELFSAGEGALLVIDEIELGLHEEAQKAFIEELKKICKERHCQIICSTHSGAILDALPPAGRKFIETYPNKTVITTGISAAYATGKLSGKGTKEITVLVEDQMGENIVQEFLPSALRRRVHIVPIGSDQAVLRQLAAHFRENDYSCIAILDGDKAKERRSAKEAVRRALEKRYNGWQENEIDAWLDGHLRYFPGETCPEKWILSGVTPAICQELSVLWGTTEEDVAQIAEEACGCVTHTEFHFISGRIGLPEVRIRADIIRAIAGAYSQERKTITAPIQEMLKEFES</sequence>
<organism evidence="2 3">
    <name type="scientific">Pusillibacter faecalis</name>
    <dbReference type="NCBI Taxonomy" id="2714358"/>
    <lineage>
        <taxon>Bacteria</taxon>
        <taxon>Bacillati</taxon>
        <taxon>Bacillota</taxon>
        <taxon>Clostridia</taxon>
        <taxon>Eubacteriales</taxon>
        <taxon>Oscillospiraceae</taxon>
        <taxon>Pusillibacter</taxon>
    </lineage>
</organism>
<dbReference type="Pfam" id="PF13304">
    <property type="entry name" value="AAA_21"/>
    <property type="match status" value="1"/>
</dbReference>
<dbReference type="PANTHER" id="PTHR43581:SF4">
    <property type="entry name" value="ATP_GTP PHOSPHATASE"/>
    <property type="match status" value="1"/>
</dbReference>
<evidence type="ECO:0000313" key="2">
    <source>
        <dbReference type="EMBL" id="BCK84237.1"/>
    </source>
</evidence>
<dbReference type="GO" id="GO:0006302">
    <property type="term" value="P:double-strand break repair"/>
    <property type="evidence" value="ECO:0007669"/>
    <property type="project" value="InterPro"/>
</dbReference>
<protein>
    <submittedName>
        <fullName evidence="2">Bacteriophage protein</fullName>
    </submittedName>
</protein>
<feature type="domain" description="AAA+ ATPase" evidence="1">
    <location>
        <begin position="46"/>
        <end position="309"/>
    </location>
</feature>
<proteinExistence type="predicted"/>
<dbReference type="InterPro" id="IPR038729">
    <property type="entry name" value="Rad50/SbcC_AAA"/>
</dbReference>
<dbReference type="GO" id="GO:0005524">
    <property type="term" value="F:ATP binding"/>
    <property type="evidence" value="ECO:0007669"/>
    <property type="project" value="InterPro"/>
</dbReference>
<dbReference type="SUPFAM" id="SSF52540">
    <property type="entry name" value="P-loop containing nucleoside triphosphate hydrolases"/>
    <property type="match status" value="1"/>
</dbReference>
<name>A0A810QDA4_9FIRM</name>
<reference evidence="2" key="1">
    <citation type="submission" date="2020-09" db="EMBL/GenBank/DDBJ databases">
        <title>New species isolated from human feces.</title>
        <authorList>
            <person name="Kitahara M."/>
            <person name="Shigeno Y."/>
            <person name="Shime M."/>
            <person name="Matsumoto Y."/>
            <person name="Nakamura S."/>
            <person name="Motooka D."/>
            <person name="Fukuoka S."/>
            <person name="Nishikawa H."/>
            <person name="Benno Y."/>
        </authorList>
    </citation>
    <scope>NUCLEOTIDE SEQUENCE</scope>
    <source>
        <strain evidence="2">MM59</strain>
    </source>
</reference>
<gene>
    <name evidence="2" type="ORF">MM59RIKEN_15560</name>
</gene>
<dbReference type="SMART" id="SM00382">
    <property type="entry name" value="AAA"/>
    <property type="match status" value="1"/>
</dbReference>
<dbReference type="GO" id="GO:0016887">
    <property type="term" value="F:ATP hydrolysis activity"/>
    <property type="evidence" value="ECO:0007669"/>
    <property type="project" value="InterPro"/>
</dbReference>
<keyword evidence="3" id="KW-1185">Reference proteome</keyword>
<accession>A0A810QDA4</accession>
<dbReference type="KEGG" id="pfaa:MM59RIKEN_15560"/>